<dbReference type="AlphaFoldDB" id="A0AAD9GMW6"/>
<dbReference type="EMBL" id="JASMQC010000012">
    <property type="protein sequence ID" value="KAK1941344.1"/>
    <property type="molecule type" value="Genomic_DNA"/>
</dbReference>
<organism evidence="4 5">
    <name type="scientific">Phytophthora citrophthora</name>
    <dbReference type="NCBI Taxonomy" id="4793"/>
    <lineage>
        <taxon>Eukaryota</taxon>
        <taxon>Sar</taxon>
        <taxon>Stramenopiles</taxon>
        <taxon>Oomycota</taxon>
        <taxon>Peronosporomycetes</taxon>
        <taxon>Peronosporales</taxon>
        <taxon>Peronosporaceae</taxon>
        <taxon>Phytophthora</taxon>
    </lineage>
</organism>
<evidence type="ECO:0000256" key="3">
    <source>
        <dbReference type="SAM" id="SignalP"/>
    </source>
</evidence>
<accession>A0AAD9GMW6</accession>
<keyword evidence="2" id="KW-0472">Membrane</keyword>
<keyword evidence="5" id="KW-1185">Reference proteome</keyword>
<evidence type="ECO:0000256" key="1">
    <source>
        <dbReference type="SAM" id="MobiDB-lite"/>
    </source>
</evidence>
<proteinExistence type="predicted"/>
<feature type="transmembrane region" description="Helical" evidence="2">
    <location>
        <begin position="990"/>
        <end position="1011"/>
    </location>
</feature>
<evidence type="ECO:0008006" key="6">
    <source>
        <dbReference type="Google" id="ProtNLM"/>
    </source>
</evidence>
<protein>
    <recommendedName>
        <fullName evidence="6">Jacalin-type lectin domain-containing protein</fullName>
    </recommendedName>
</protein>
<gene>
    <name evidence="4" type="ORF">P3T76_007210</name>
</gene>
<evidence type="ECO:0000313" key="5">
    <source>
        <dbReference type="Proteomes" id="UP001259832"/>
    </source>
</evidence>
<keyword evidence="3" id="KW-0732">Signal</keyword>
<keyword evidence="2" id="KW-0812">Transmembrane</keyword>
<feature type="region of interest" description="Disordered" evidence="1">
    <location>
        <begin position="38"/>
        <end position="64"/>
    </location>
</feature>
<sequence length="1147" mass="123615">MSRLRAIFALLLLLTNLVFISAFDWTFWSDDDDSESTSGSASLAEDPTTMVASSSTTGSSIDSSSAKMNYSLAKVSEAESTFTSTYRNWVGPRTLSADSACYREAHIMDTCPSNFNRNNVTDTCWTQCPIEYPVACGMECIRQNDDCTLEIVNKIGAVANSALSIATLGVSKELWTIAKGVKTAVNCANSMIGAVRAIIRYIRNIKTSDPQASQDKILALLYQTNNVVTDLPMAIYACLGLDVPTNLDISGRVLTTFEWVLMNVIAYDDDIVSSWDKFKAFLTGANFTEVASSINDTEIATLSDALASNSTCGFDLKSLTDRTWMTVAQLRKENPDITEDELRLKIEDSELVVSDIGIVTNNCMQQLIKESDEATAYQTRDKIRKAFSGMINDLISSGTSDNGSSESAAEFTYKAFDKGFTSIAVTGFDLTGITGVLAEYLQTICGPTRFTGEVDDGTDAATLGLNTIEDAFNGSSISWTRVGDGQVIINFDSADTENVTMNIISGGEQIDEVDVSAGGTATWTSNNTALGGKTLYLDRWRPGLLGLPGTGGGSLLFLVCTTAFDWTFWNKDDDATPAPAKSTTKSTTAPSTTAPPTVTNAPVASGSSSLDDLTSSSGSIELDASGSGSFIDVSSVKVNAELAKVTDATNEIKSTYRNWIGPRPIAPDAACYREAHIMDTCPTNFDRNKATGTCWAECPIAYPVECGIECIRQNDDCAMEALNKVGAIANSALAIASFGAAQKLWIVAKGVTRAFDCVNMMIGTMRSIIRYVRNIKTADPQASTDKILNIMYQSNNIVTDLPIAVYLCMGWELPRPLDISGRVLTTMNWILLNAIAYKDDIVSSWSKFKAFLIGANFTEAANKINETEIGTLSDALKSKSTCGYDLRALTDRTWNTVNQLRADNPGITEDDLRLKMQDTELVTSDIAIVTNNCMEQLIEESDEATAYKTREKIRTAFSGMINQLISKGKSNNGSSEDGNQFMYTAFSKTLISIAVTGFDLIGVMGLIAAYLQTVCGPTNFIGEIDDGTDPKTLGLTTIQKAFQNSSMSWTKKGDGAVLVNFKSTDTKDVTVNIMSGGDKIDEVEVKAGGSAKWTSNVTALAGKTLYFDRWRPGFLGLPGTGGGSLLLWVPHASQGGHLEVEAKLNVS</sequence>
<reference evidence="4" key="1">
    <citation type="submission" date="2023-08" db="EMBL/GenBank/DDBJ databases">
        <title>Reference Genome Resource for the Citrus Pathogen Phytophthora citrophthora.</title>
        <authorList>
            <person name="Moller H."/>
            <person name="Coetzee B."/>
            <person name="Rose L.J."/>
            <person name="Van Niekerk J.M."/>
        </authorList>
    </citation>
    <scope>NUCLEOTIDE SEQUENCE</scope>
    <source>
        <strain evidence="4">STE-U-9442</strain>
    </source>
</reference>
<keyword evidence="2" id="KW-1133">Transmembrane helix</keyword>
<name>A0AAD9GMW6_9STRA</name>
<feature type="compositionally biased region" description="Low complexity" evidence="1">
    <location>
        <begin position="576"/>
        <end position="612"/>
    </location>
</feature>
<feature type="chain" id="PRO_5042214844" description="Jacalin-type lectin domain-containing protein" evidence="3">
    <location>
        <begin position="23"/>
        <end position="1147"/>
    </location>
</feature>
<dbReference type="Proteomes" id="UP001259832">
    <property type="component" value="Unassembled WGS sequence"/>
</dbReference>
<comment type="caution">
    <text evidence="4">The sequence shown here is derived from an EMBL/GenBank/DDBJ whole genome shotgun (WGS) entry which is preliminary data.</text>
</comment>
<evidence type="ECO:0000256" key="2">
    <source>
        <dbReference type="SAM" id="Phobius"/>
    </source>
</evidence>
<feature type="signal peptide" evidence="3">
    <location>
        <begin position="1"/>
        <end position="22"/>
    </location>
</feature>
<feature type="region of interest" description="Disordered" evidence="1">
    <location>
        <begin position="575"/>
        <end position="612"/>
    </location>
</feature>
<evidence type="ECO:0000313" key="4">
    <source>
        <dbReference type="EMBL" id="KAK1941344.1"/>
    </source>
</evidence>